<dbReference type="KEGG" id="rmai:MACH21_30960"/>
<evidence type="ECO:0000313" key="2">
    <source>
        <dbReference type="Proteomes" id="UP001337723"/>
    </source>
</evidence>
<dbReference type="GO" id="GO:0016020">
    <property type="term" value="C:membrane"/>
    <property type="evidence" value="ECO:0007669"/>
    <property type="project" value="InterPro"/>
</dbReference>
<dbReference type="RefSeq" id="WP_338273020.1">
    <property type="nucleotide sequence ID" value="NZ_AP027266.1"/>
</dbReference>
<organism evidence="1 2">
    <name type="scientific">Roseicyclus marinus</name>
    <dbReference type="NCBI Taxonomy" id="2161673"/>
    <lineage>
        <taxon>Bacteria</taxon>
        <taxon>Pseudomonadati</taxon>
        <taxon>Pseudomonadota</taxon>
        <taxon>Alphaproteobacteria</taxon>
        <taxon>Rhodobacterales</taxon>
        <taxon>Roseobacteraceae</taxon>
        <taxon>Roseicyclus</taxon>
    </lineage>
</organism>
<protein>
    <recommendedName>
        <fullName evidence="3">Sulfotransferase family protein</fullName>
    </recommendedName>
</protein>
<proteinExistence type="predicted"/>
<dbReference type="InterPro" id="IPR005331">
    <property type="entry name" value="Sulfotransferase"/>
</dbReference>
<dbReference type="EMBL" id="AP027266">
    <property type="protein sequence ID" value="BDW86919.1"/>
    <property type="molecule type" value="Genomic_DNA"/>
</dbReference>
<dbReference type="Pfam" id="PF03567">
    <property type="entry name" value="Sulfotransfer_2"/>
    <property type="match status" value="1"/>
</dbReference>
<evidence type="ECO:0000313" key="1">
    <source>
        <dbReference type="EMBL" id="BDW86919.1"/>
    </source>
</evidence>
<evidence type="ECO:0008006" key="3">
    <source>
        <dbReference type="Google" id="ProtNLM"/>
    </source>
</evidence>
<name>A0AA48HJU2_9RHOB</name>
<dbReference type="SUPFAM" id="SSF52540">
    <property type="entry name" value="P-loop containing nucleoside triphosphate hydrolases"/>
    <property type="match status" value="1"/>
</dbReference>
<dbReference type="GO" id="GO:0008146">
    <property type="term" value="F:sulfotransferase activity"/>
    <property type="evidence" value="ECO:0007669"/>
    <property type="project" value="InterPro"/>
</dbReference>
<keyword evidence="2" id="KW-1185">Reference proteome</keyword>
<dbReference type="Gene3D" id="3.40.50.300">
    <property type="entry name" value="P-loop containing nucleotide triphosphate hydrolases"/>
    <property type="match status" value="1"/>
</dbReference>
<sequence length="244" mass="28039">MPYTMPAQRMAFFFSPKSGGTSLRAFLFHAENGFAFRDYSVQGARVDANMLAANYRFNRIDHSELEGYRRFALVRDPVRRFLSGYSNRVLHYRELSIEAAGRDLLREGLPPDPDIETFVENYIGYLRCSKPLARHFLKQQKFIGNDPGYFERIFRLEKVGELVDFVNAECGTQAVMPRLQTGGPKLDFQGLSEDLQIEILEICRHDIAFQLMPDYWAPYAHLLERDSGAVRGKDMPERQAIGAK</sequence>
<dbReference type="AlphaFoldDB" id="A0AA48HJU2"/>
<dbReference type="InterPro" id="IPR027417">
    <property type="entry name" value="P-loop_NTPase"/>
</dbReference>
<reference evidence="1 2" key="1">
    <citation type="submission" date="2023-01" db="EMBL/GenBank/DDBJ databases">
        <title>Complete genome sequence of Roseicyclus marinus strain Dej080120_10.</title>
        <authorList>
            <person name="Ueki S."/>
            <person name="Maruyama F."/>
        </authorList>
    </citation>
    <scope>NUCLEOTIDE SEQUENCE [LARGE SCALE GENOMIC DNA]</scope>
    <source>
        <strain evidence="1 2">Dej080120_10</strain>
    </source>
</reference>
<dbReference type="Proteomes" id="UP001337723">
    <property type="component" value="Chromosome"/>
</dbReference>
<accession>A0AA48HJU2</accession>
<gene>
    <name evidence="1" type="ORF">MACH21_30960</name>
</gene>